<evidence type="ECO:0000256" key="1">
    <source>
        <dbReference type="SAM" id="Phobius"/>
    </source>
</evidence>
<dbReference type="KEGG" id="rue:DT065_00110"/>
<protein>
    <submittedName>
        <fullName evidence="3">GAF domain-containing protein</fullName>
    </submittedName>
</protein>
<dbReference type="Proteomes" id="UP000252100">
    <property type="component" value="Chromosome"/>
</dbReference>
<evidence type="ECO:0000313" key="4">
    <source>
        <dbReference type="Proteomes" id="UP000252100"/>
    </source>
</evidence>
<accession>A0A345BUE5</accession>
<dbReference type="AlphaFoldDB" id="A0A345BUE5"/>
<feature type="transmembrane region" description="Helical" evidence="1">
    <location>
        <begin position="31"/>
        <end position="49"/>
    </location>
</feature>
<name>A0A345BUE5_9BACI</name>
<dbReference type="InterPro" id="IPR029016">
    <property type="entry name" value="GAF-like_dom_sf"/>
</dbReference>
<keyword evidence="4" id="KW-1185">Reference proteome</keyword>
<gene>
    <name evidence="3" type="ORF">DT065_00110</name>
</gene>
<keyword evidence="1" id="KW-0472">Membrane</keyword>
<dbReference type="EMBL" id="CP031092">
    <property type="protein sequence ID" value="AXF54576.1"/>
    <property type="molecule type" value="Genomic_DNA"/>
</dbReference>
<evidence type="ECO:0000313" key="3">
    <source>
        <dbReference type="EMBL" id="AXF54576.1"/>
    </source>
</evidence>
<organism evidence="3 4">
    <name type="scientific">Salicibibacter kimchii</name>
    <dbReference type="NCBI Taxonomy" id="2099786"/>
    <lineage>
        <taxon>Bacteria</taxon>
        <taxon>Bacillati</taxon>
        <taxon>Bacillota</taxon>
        <taxon>Bacilli</taxon>
        <taxon>Bacillales</taxon>
        <taxon>Bacillaceae</taxon>
        <taxon>Salicibibacter</taxon>
    </lineage>
</organism>
<dbReference type="InterPro" id="IPR003018">
    <property type="entry name" value="GAF"/>
</dbReference>
<proteinExistence type="predicted"/>
<dbReference type="Gene3D" id="3.30.450.40">
    <property type="match status" value="1"/>
</dbReference>
<dbReference type="SUPFAM" id="SSF55781">
    <property type="entry name" value="GAF domain-like"/>
    <property type="match status" value="1"/>
</dbReference>
<reference evidence="3 4" key="1">
    <citation type="journal article" date="2018" name="J. Microbiol.">
        <title>Salicibibacter kimchii gen. nov., sp. nov., a moderately halophilic and alkalitolerant bacterium in the family Bacillaceae, isolated from kimchi.</title>
        <authorList>
            <person name="Jang J.Y."/>
            <person name="Oh Y.J."/>
            <person name="Lim S.K."/>
            <person name="Park H.K."/>
            <person name="Lee C."/>
            <person name="Kim J.Y."/>
            <person name="Lee M.A."/>
            <person name="Choi H.J."/>
        </authorList>
    </citation>
    <scope>NUCLEOTIDE SEQUENCE [LARGE SCALE GENOMIC DNA]</scope>
    <source>
        <strain evidence="3 4">NKC1-1</strain>
    </source>
</reference>
<keyword evidence="1" id="KW-1133">Transmembrane helix</keyword>
<keyword evidence="1" id="KW-0812">Transmembrane</keyword>
<evidence type="ECO:0000259" key="2">
    <source>
        <dbReference type="Pfam" id="PF01590"/>
    </source>
</evidence>
<dbReference type="Pfam" id="PF01590">
    <property type="entry name" value="GAF"/>
    <property type="match status" value="1"/>
</dbReference>
<feature type="domain" description="GAF" evidence="2">
    <location>
        <begin position="144"/>
        <end position="255"/>
    </location>
</feature>
<sequence>MENITITTMGGIFLTAIETIFLEAMDRFPDWVYAVAGIVFIAGSIVLMIQVTRISNKFADVVGREDRIGTLAETNGQLQSRLKALEHVQTQYNSSLNECSIFLEELKDIKESEGDEKFHLSVNLMKKLVNAVPGNMSATPGSNNRCALWMYNSTSGELDFFTGSAQFPNDYKDGGRTLGINNTAGGRCFRKSENLYIDDVQEDDDWSPNEQSKSHYNSLICIPILNWGIMTVDAMSPFSQESRLIIQVYTDLITLVILEMYDGAIRSTFTHQQRWRV</sequence>